<dbReference type="EMBL" id="PFAG01000007">
    <property type="protein sequence ID" value="PIR98623.1"/>
    <property type="molecule type" value="Genomic_DNA"/>
</dbReference>
<evidence type="ECO:0000313" key="2">
    <source>
        <dbReference type="Proteomes" id="UP000230776"/>
    </source>
</evidence>
<evidence type="ECO:0008006" key="3">
    <source>
        <dbReference type="Google" id="ProtNLM"/>
    </source>
</evidence>
<gene>
    <name evidence="1" type="ORF">COT88_00530</name>
</gene>
<sequence>MREIVWTKHAEYKMREYRLSESRIRRIIKTPARIEEGIAENTIALMQPNGRGKGEHEIWVMVSDADDKRKVVSAWRYPGRTKEGEALPKAILDEFNKITL</sequence>
<accession>A0A2H0VHR3</accession>
<name>A0A2H0VHR3_9BACT</name>
<reference evidence="2" key="1">
    <citation type="submission" date="2017-09" db="EMBL/GenBank/DDBJ databases">
        <title>Depth-based differentiation of microbial function through sediment-hosted aquifers and enrichment of novel symbionts in the deep terrestrial subsurface.</title>
        <authorList>
            <person name="Probst A.J."/>
            <person name="Ladd B."/>
            <person name="Jarett J.K."/>
            <person name="Geller-Mcgrath D.E."/>
            <person name="Sieber C.M.K."/>
            <person name="Emerson J.B."/>
            <person name="Anantharaman K."/>
            <person name="Thomas B.C."/>
            <person name="Malmstrom R."/>
            <person name="Stieglmeier M."/>
            <person name="Klingl A."/>
            <person name="Woyke T."/>
            <person name="Ryan C.M."/>
            <person name="Banfield J.F."/>
        </authorList>
    </citation>
    <scope>NUCLEOTIDE SEQUENCE [LARGE SCALE GENOMIC DNA]</scope>
</reference>
<evidence type="ECO:0000313" key="1">
    <source>
        <dbReference type="EMBL" id="PIR98623.1"/>
    </source>
</evidence>
<protein>
    <recommendedName>
        <fullName evidence="3">DUF4258 domain-containing protein</fullName>
    </recommendedName>
</protein>
<comment type="caution">
    <text evidence="1">The sequence shown here is derived from an EMBL/GenBank/DDBJ whole genome shotgun (WGS) entry which is preliminary data.</text>
</comment>
<organism evidence="1 2">
    <name type="scientific">Candidatus Colwellbacteria bacterium CG10_big_fil_rev_8_21_14_0_10_41_28</name>
    <dbReference type="NCBI Taxonomy" id="1974539"/>
    <lineage>
        <taxon>Bacteria</taxon>
        <taxon>Candidatus Colwelliibacteriota</taxon>
    </lineage>
</organism>
<dbReference type="Proteomes" id="UP000230776">
    <property type="component" value="Unassembled WGS sequence"/>
</dbReference>
<proteinExistence type="predicted"/>
<dbReference type="AlphaFoldDB" id="A0A2H0VHR3"/>